<accession>M4B6M6</accession>
<feature type="region of interest" description="Disordered" evidence="4">
    <location>
        <begin position="54"/>
        <end position="79"/>
    </location>
</feature>
<dbReference type="HOGENOM" id="CLU_1362766_0_0_1"/>
<evidence type="ECO:0000259" key="5">
    <source>
        <dbReference type="Pfam" id="PF10475"/>
    </source>
</evidence>
<dbReference type="EnsemblProtists" id="HpaT801927">
    <property type="protein sequence ID" value="HpaP801927"/>
    <property type="gene ID" value="HpaG801927"/>
</dbReference>
<keyword evidence="7" id="KW-1185">Reference proteome</keyword>
<dbReference type="InParanoid" id="M4B6M6"/>
<dbReference type="PANTHER" id="PTHR13258">
    <property type="entry name" value="SYNDETIN"/>
    <property type="match status" value="1"/>
</dbReference>
<keyword evidence="3" id="KW-0175">Coiled coil</keyword>
<reference evidence="6" key="2">
    <citation type="submission" date="2015-06" db="UniProtKB">
        <authorList>
            <consortium name="EnsemblProtists"/>
        </authorList>
    </citation>
    <scope>IDENTIFICATION</scope>
    <source>
        <strain evidence="6">Emoy2</strain>
    </source>
</reference>
<proteinExistence type="predicted"/>
<dbReference type="GO" id="GO:1990745">
    <property type="term" value="C:EARP complex"/>
    <property type="evidence" value="ECO:0007669"/>
    <property type="project" value="InterPro"/>
</dbReference>
<feature type="domain" description="Vacuolar protein sorting-associated protein 54 N-terminal" evidence="5">
    <location>
        <begin position="99"/>
        <end position="196"/>
    </location>
</feature>
<dbReference type="EMBL" id="JH598637">
    <property type="status" value="NOT_ANNOTATED_CDS"/>
    <property type="molecule type" value="Genomic_DNA"/>
</dbReference>
<evidence type="ECO:0000256" key="2">
    <source>
        <dbReference type="ARBA" id="ARBA00022927"/>
    </source>
</evidence>
<dbReference type="GO" id="GO:0015031">
    <property type="term" value="P:protein transport"/>
    <property type="evidence" value="ECO:0007669"/>
    <property type="project" value="UniProtKB-KW"/>
</dbReference>
<organism evidence="6 7">
    <name type="scientific">Hyaloperonospora arabidopsidis (strain Emoy2)</name>
    <name type="common">Downy mildew agent</name>
    <name type="synonym">Peronospora arabidopsidis</name>
    <dbReference type="NCBI Taxonomy" id="559515"/>
    <lineage>
        <taxon>Eukaryota</taxon>
        <taxon>Sar</taxon>
        <taxon>Stramenopiles</taxon>
        <taxon>Oomycota</taxon>
        <taxon>Peronosporomycetes</taxon>
        <taxon>Peronosporales</taxon>
        <taxon>Peronosporaceae</taxon>
        <taxon>Hyaloperonospora</taxon>
    </lineage>
</organism>
<keyword evidence="2" id="KW-0653">Protein transport</keyword>
<dbReference type="InterPro" id="IPR040047">
    <property type="entry name" value="VPS50"/>
</dbReference>
<dbReference type="InterPro" id="IPR019515">
    <property type="entry name" value="VPS54_N"/>
</dbReference>
<sequence>MQAPIQVTVQDETSSTRRSPDVRDILDELPMLARLKDQQWMARLPRKLFLKRNKSPRSAEVGNSSSDTDTTLLSPESLPTQRTARAMSVLVPQKDEEVLEALDARFFTENFDPVAYTLENLPESKSELYAFMRTEISAVDVAKDIVLAKLQDNVRANYNSLIQGMKVVQEVDLDLVRAHIHVKNGRRLLATAKSDLILRLYSETA</sequence>
<dbReference type="PANTHER" id="PTHR13258:SF0">
    <property type="entry name" value="SYNDETIN"/>
    <property type="match status" value="1"/>
</dbReference>
<feature type="compositionally biased region" description="Polar residues" evidence="4">
    <location>
        <begin position="1"/>
        <end position="13"/>
    </location>
</feature>
<dbReference type="OMA" id="AFMRTEI"/>
<evidence type="ECO:0000256" key="4">
    <source>
        <dbReference type="SAM" id="MobiDB-lite"/>
    </source>
</evidence>
<dbReference type="AlphaFoldDB" id="M4B6M6"/>
<reference evidence="7" key="1">
    <citation type="journal article" date="2010" name="Science">
        <title>Signatures of adaptation to obligate biotrophy in the Hyaloperonospora arabidopsidis genome.</title>
        <authorList>
            <person name="Baxter L."/>
            <person name="Tripathy S."/>
            <person name="Ishaque N."/>
            <person name="Boot N."/>
            <person name="Cabral A."/>
            <person name="Kemen E."/>
            <person name="Thines M."/>
            <person name="Ah-Fong A."/>
            <person name="Anderson R."/>
            <person name="Badejoko W."/>
            <person name="Bittner-Eddy P."/>
            <person name="Boore J.L."/>
            <person name="Chibucos M.C."/>
            <person name="Coates M."/>
            <person name="Dehal P."/>
            <person name="Delehaunty K."/>
            <person name="Dong S."/>
            <person name="Downton P."/>
            <person name="Dumas B."/>
            <person name="Fabro G."/>
            <person name="Fronick C."/>
            <person name="Fuerstenberg S.I."/>
            <person name="Fulton L."/>
            <person name="Gaulin E."/>
            <person name="Govers F."/>
            <person name="Hughes L."/>
            <person name="Humphray S."/>
            <person name="Jiang R.H."/>
            <person name="Judelson H."/>
            <person name="Kamoun S."/>
            <person name="Kyung K."/>
            <person name="Meijer H."/>
            <person name="Minx P."/>
            <person name="Morris P."/>
            <person name="Nelson J."/>
            <person name="Phuntumart V."/>
            <person name="Qutob D."/>
            <person name="Rehmany A."/>
            <person name="Rougon-Cardoso A."/>
            <person name="Ryden P."/>
            <person name="Torto-Alalibo T."/>
            <person name="Studholme D."/>
            <person name="Wang Y."/>
            <person name="Win J."/>
            <person name="Wood J."/>
            <person name="Clifton S.W."/>
            <person name="Rogers J."/>
            <person name="Van den Ackerveken G."/>
            <person name="Jones J.D."/>
            <person name="McDowell J.M."/>
            <person name="Beynon J."/>
            <person name="Tyler B.M."/>
        </authorList>
    </citation>
    <scope>NUCLEOTIDE SEQUENCE [LARGE SCALE GENOMIC DNA]</scope>
    <source>
        <strain evidence="7">Emoy2</strain>
    </source>
</reference>
<dbReference type="VEuPathDB" id="FungiDB:HpaG801927"/>
<dbReference type="eggNOG" id="ENOG502SF9M">
    <property type="taxonomic scope" value="Eukaryota"/>
</dbReference>
<feature type="region of interest" description="Disordered" evidence="4">
    <location>
        <begin position="1"/>
        <end position="20"/>
    </location>
</feature>
<keyword evidence="1" id="KW-0813">Transport</keyword>
<feature type="compositionally biased region" description="Low complexity" evidence="4">
    <location>
        <begin position="64"/>
        <end position="79"/>
    </location>
</feature>
<evidence type="ECO:0000313" key="6">
    <source>
        <dbReference type="EnsemblProtists" id="HpaP801927"/>
    </source>
</evidence>
<dbReference type="STRING" id="559515.M4B6M6"/>
<dbReference type="Pfam" id="PF10475">
    <property type="entry name" value="Vps54_N"/>
    <property type="match status" value="1"/>
</dbReference>
<name>M4B6M6_HYAAE</name>
<evidence type="ECO:0000313" key="7">
    <source>
        <dbReference type="Proteomes" id="UP000011713"/>
    </source>
</evidence>
<dbReference type="GO" id="GO:0042147">
    <property type="term" value="P:retrograde transport, endosome to Golgi"/>
    <property type="evidence" value="ECO:0007669"/>
    <property type="project" value="InterPro"/>
</dbReference>
<dbReference type="GO" id="GO:0032456">
    <property type="term" value="P:endocytic recycling"/>
    <property type="evidence" value="ECO:0007669"/>
    <property type="project" value="InterPro"/>
</dbReference>
<dbReference type="GO" id="GO:0005829">
    <property type="term" value="C:cytosol"/>
    <property type="evidence" value="ECO:0007669"/>
    <property type="project" value="GOC"/>
</dbReference>
<dbReference type="Proteomes" id="UP000011713">
    <property type="component" value="Unassembled WGS sequence"/>
</dbReference>
<evidence type="ECO:0000256" key="3">
    <source>
        <dbReference type="ARBA" id="ARBA00023054"/>
    </source>
</evidence>
<dbReference type="GO" id="GO:0000149">
    <property type="term" value="F:SNARE binding"/>
    <property type="evidence" value="ECO:0007669"/>
    <property type="project" value="TreeGrafter"/>
</dbReference>
<protein>
    <recommendedName>
        <fullName evidence="5">Vacuolar protein sorting-associated protein 54 N-terminal domain-containing protein</fullName>
    </recommendedName>
</protein>
<evidence type="ECO:0000256" key="1">
    <source>
        <dbReference type="ARBA" id="ARBA00022448"/>
    </source>
</evidence>